<keyword evidence="3 7" id="KW-0032">Aminotransferase</keyword>
<name>A0ABS4GLR0_9BACL</name>
<dbReference type="GO" id="GO:0004400">
    <property type="term" value="F:histidinol-phosphate transaminase activity"/>
    <property type="evidence" value="ECO:0007669"/>
    <property type="project" value="UniProtKB-EC"/>
</dbReference>
<evidence type="ECO:0000256" key="1">
    <source>
        <dbReference type="ARBA" id="ARBA00001933"/>
    </source>
</evidence>
<dbReference type="PANTHER" id="PTHR43643:SF3">
    <property type="entry name" value="HISTIDINOL-PHOSPHATE AMINOTRANSFERASE"/>
    <property type="match status" value="1"/>
</dbReference>
<dbReference type="Pfam" id="PF00155">
    <property type="entry name" value="Aminotran_1_2"/>
    <property type="match status" value="1"/>
</dbReference>
<dbReference type="InterPro" id="IPR005861">
    <property type="entry name" value="HisP_aminotrans"/>
</dbReference>
<dbReference type="InterPro" id="IPR050106">
    <property type="entry name" value="HistidinolP_aminotransfase"/>
</dbReference>
<keyword evidence="6 7" id="KW-0368">Histidine biosynthesis</keyword>
<dbReference type="PANTHER" id="PTHR43643">
    <property type="entry name" value="HISTIDINOL-PHOSPHATE AMINOTRANSFERASE 2"/>
    <property type="match status" value="1"/>
</dbReference>
<evidence type="ECO:0000313" key="10">
    <source>
        <dbReference type="Proteomes" id="UP001519343"/>
    </source>
</evidence>
<comment type="cofactor">
    <cofactor evidence="1 7">
        <name>pyridoxal 5'-phosphate</name>
        <dbReference type="ChEBI" id="CHEBI:597326"/>
    </cofactor>
</comment>
<dbReference type="CDD" id="cd00609">
    <property type="entry name" value="AAT_like"/>
    <property type="match status" value="1"/>
</dbReference>
<dbReference type="HAMAP" id="MF_01023">
    <property type="entry name" value="HisC_aminotrans_2"/>
    <property type="match status" value="1"/>
</dbReference>
<feature type="modified residue" description="N6-(pyridoxal phosphate)lysine" evidence="7">
    <location>
        <position position="230"/>
    </location>
</feature>
<evidence type="ECO:0000256" key="2">
    <source>
        <dbReference type="ARBA" id="ARBA00011738"/>
    </source>
</evidence>
<dbReference type="InterPro" id="IPR004839">
    <property type="entry name" value="Aminotransferase_I/II_large"/>
</dbReference>
<accession>A0ABS4GLR0</accession>
<dbReference type="SUPFAM" id="SSF53383">
    <property type="entry name" value="PLP-dependent transferases"/>
    <property type="match status" value="1"/>
</dbReference>
<evidence type="ECO:0000259" key="8">
    <source>
        <dbReference type="Pfam" id="PF00155"/>
    </source>
</evidence>
<comment type="catalytic activity">
    <reaction evidence="7">
        <text>L-histidinol phosphate + 2-oxoglutarate = 3-(imidazol-4-yl)-2-oxopropyl phosphate + L-glutamate</text>
        <dbReference type="Rhea" id="RHEA:23744"/>
        <dbReference type="ChEBI" id="CHEBI:16810"/>
        <dbReference type="ChEBI" id="CHEBI:29985"/>
        <dbReference type="ChEBI" id="CHEBI:57766"/>
        <dbReference type="ChEBI" id="CHEBI:57980"/>
        <dbReference type="EC" id="2.6.1.9"/>
    </reaction>
</comment>
<keyword evidence="5 7" id="KW-0663">Pyridoxal phosphate</keyword>
<comment type="caution">
    <text evidence="9">The sequence shown here is derived from an EMBL/GenBank/DDBJ whole genome shotgun (WGS) entry which is preliminary data.</text>
</comment>
<evidence type="ECO:0000256" key="5">
    <source>
        <dbReference type="ARBA" id="ARBA00022898"/>
    </source>
</evidence>
<evidence type="ECO:0000256" key="6">
    <source>
        <dbReference type="ARBA" id="ARBA00023102"/>
    </source>
</evidence>
<dbReference type="InterPro" id="IPR015422">
    <property type="entry name" value="PyrdxlP-dep_Trfase_small"/>
</dbReference>
<keyword evidence="4 7" id="KW-0808">Transferase</keyword>
<evidence type="ECO:0000256" key="4">
    <source>
        <dbReference type="ARBA" id="ARBA00022679"/>
    </source>
</evidence>
<keyword evidence="7" id="KW-0028">Amino-acid biosynthesis</keyword>
<comment type="subunit">
    <text evidence="2 7">Homodimer.</text>
</comment>
<comment type="pathway">
    <text evidence="7">Amino-acid biosynthesis; L-histidine biosynthesis; L-histidine from 5-phospho-alpha-D-ribose 1-diphosphate: step 7/9.</text>
</comment>
<comment type="similarity">
    <text evidence="7">Belongs to the class-II pyridoxal-phosphate-dependent aminotransferase family. Histidinol-phosphate aminotransferase subfamily.</text>
</comment>
<dbReference type="EMBL" id="JAGGKT010000002">
    <property type="protein sequence ID" value="MBP1931203.1"/>
    <property type="molecule type" value="Genomic_DNA"/>
</dbReference>
<evidence type="ECO:0000313" key="9">
    <source>
        <dbReference type="EMBL" id="MBP1931203.1"/>
    </source>
</evidence>
<dbReference type="Gene3D" id="3.40.640.10">
    <property type="entry name" value="Type I PLP-dependent aspartate aminotransferase-like (Major domain)"/>
    <property type="match status" value="1"/>
</dbReference>
<dbReference type="RefSeq" id="WP_209809285.1">
    <property type="nucleotide sequence ID" value="NZ_JAGGKT010000002.1"/>
</dbReference>
<gene>
    <name evidence="7" type="primary">hisC</name>
    <name evidence="9" type="ORF">J2Z37_001200</name>
</gene>
<dbReference type="InterPro" id="IPR015421">
    <property type="entry name" value="PyrdxlP-dep_Trfase_major"/>
</dbReference>
<keyword evidence="10" id="KW-1185">Reference proteome</keyword>
<organism evidence="9 10">
    <name type="scientific">Ammoniphilus resinae</name>
    <dbReference type="NCBI Taxonomy" id="861532"/>
    <lineage>
        <taxon>Bacteria</taxon>
        <taxon>Bacillati</taxon>
        <taxon>Bacillota</taxon>
        <taxon>Bacilli</taxon>
        <taxon>Bacillales</taxon>
        <taxon>Paenibacillaceae</taxon>
        <taxon>Aneurinibacillus group</taxon>
        <taxon>Ammoniphilus</taxon>
    </lineage>
</organism>
<dbReference type="Proteomes" id="UP001519343">
    <property type="component" value="Unassembled WGS sequence"/>
</dbReference>
<sequence>MQLQKLVRNVYPNLTPYTCQLADLPIEDLKKVLNKDKVYKLSFNESPLGPSSKVIEAMQKSLLELNLYPDSTGEELKEEISRMEGIDKSQLLLSNGADDLIVLLAQTFLELEDEVIIPQITFVQYLASTHLMGAKPVFAPMKPDLSIDLKAILERITEKTKLIFLCNPNNPTGTIIPDSEIEAFLQEVPSNVLVIIDEAYHEYADSEEYSSSVKYVDKGFPVFVVRTFSKIYSLAAVRIGYGIGDARVVDAIHHVRPPFNVNAVAQAGALAALRDQEHVEQAIALNQKGKTQLYELFTEVGWKYINTNGNFIFVDMGRDSQEIFDSLAERGIIVRTLTGYGLEHSLRVSIGDEEGIHAFIQAIKEII</sequence>
<dbReference type="EC" id="2.6.1.9" evidence="7"/>
<evidence type="ECO:0000256" key="7">
    <source>
        <dbReference type="HAMAP-Rule" id="MF_01023"/>
    </source>
</evidence>
<protein>
    <recommendedName>
        <fullName evidence="7">Histidinol-phosphate aminotransferase</fullName>
        <ecNumber evidence="7">2.6.1.9</ecNumber>
    </recommendedName>
    <alternativeName>
        <fullName evidence="7">Imidazole acetol-phosphate transaminase</fullName>
    </alternativeName>
</protein>
<evidence type="ECO:0000256" key="3">
    <source>
        <dbReference type="ARBA" id="ARBA00022576"/>
    </source>
</evidence>
<feature type="domain" description="Aminotransferase class I/classII large" evidence="8">
    <location>
        <begin position="37"/>
        <end position="363"/>
    </location>
</feature>
<dbReference type="InterPro" id="IPR015424">
    <property type="entry name" value="PyrdxlP-dep_Trfase"/>
</dbReference>
<proteinExistence type="inferred from homology"/>
<dbReference type="NCBIfam" id="TIGR01141">
    <property type="entry name" value="hisC"/>
    <property type="match status" value="1"/>
</dbReference>
<dbReference type="Gene3D" id="3.90.1150.10">
    <property type="entry name" value="Aspartate Aminotransferase, domain 1"/>
    <property type="match status" value="1"/>
</dbReference>
<reference evidence="9 10" key="1">
    <citation type="submission" date="2021-03" db="EMBL/GenBank/DDBJ databases">
        <title>Genomic Encyclopedia of Type Strains, Phase IV (KMG-IV): sequencing the most valuable type-strain genomes for metagenomic binning, comparative biology and taxonomic classification.</title>
        <authorList>
            <person name="Goeker M."/>
        </authorList>
    </citation>
    <scope>NUCLEOTIDE SEQUENCE [LARGE SCALE GENOMIC DNA]</scope>
    <source>
        <strain evidence="9 10">DSM 24738</strain>
    </source>
</reference>